<evidence type="ECO:0000313" key="1">
    <source>
        <dbReference type="EMBL" id="RHX83409.1"/>
    </source>
</evidence>
<organism evidence="1 2">
    <name type="scientific">Leptospira stimsonii</name>
    <dbReference type="NCBI Taxonomy" id="2202203"/>
    <lineage>
        <taxon>Bacteria</taxon>
        <taxon>Pseudomonadati</taxon>
        <taxon>Spirochaetota</taxon>
        <taxon>Spirochaetia</taxon>
        <taxon>Leptospirales</taxon>
        <taxon>Leptospiraceae</taxon>
        <taxon>Leptospira</taxon>
    </lineage>
</organism>
<dbReference type="Proteomes" id="UP000265798">
    <property type="component" value="Unassembled WGS sequence"/>
</dbReference>
<dbReference type="OrthoDB" id="8856529at2"/>
<name>A0A396YK23_9LEPT</name>
<accession>A0A396YK23</accession>
<protein>
    <submittedName>
        <fullName evidence="1">Uncharacterized protein</fullName>
    </submittedName>
</protein>
<gene>
    <name evidence="1" type="ORF">DLM75_23970</name>
</gene>
<dbReference type="RefSeq" id="WP_118971029.1">
    <property type="nucleotide sequence ID" value="NZ_QHCT01000028.1"/>
</dbReference>
<reference evidence="2" key="1">
    <citation type="submission" date="2018-05" db="EMBL/GenBank/DDBJ databases">
        <title>Leptospira yasudae sp. nov. and Leptospira stimsonii sp. nov., two pathogenic species of the genus Leptospira isolated from environmental sources.</title>
        <authorList>
            <person name="Casanovas-Massana A."/>
            <person name="Hamond C."/>
            <person name="Santos L.A."/>
            <person name="Hacker K.P."/>
            <person name="Balassiano I."/>
            <person name="Medeiros M.A."/>
            <person name="Reis M.G."/>
            <person name="Ko A.I."/>
            <person name="Wunder E.A."/>
        </authorList>
    </citation>
    <scope>NUCLEOTIDE SEQUENCE [LARGE SCALE GENOMIC DNA]</scope>
    <source>
        <strain evidence="2">Yale</strain>
    </source>
</reference>
<dbReference type="EMBL" id="QHCT01000028">
    <property type="protein sequence ID" value="RHX83409.1"/>
    <property type="molecule type" value="Genomic_DNA"/>
</dbReference>
<sequence>MTSESFNSNGVSFSELKKLLMRTKEPRFSKMGGKPHLPINFIWPTLNGKPLSFLFQIQFSELNSDLLNGYPIKEGLLYIFYAKKTVWGIDFIDREKLKTNFLEDENREVIETDFSAGLKIKKDDLIVGYLSFRKNNPYIDQMGIKISEFDVNNSSPISIPENLLEAYEWIIEKSRR</sequence>
<dbReference type="InterPro" id="IPR015315">
    <property type="entry name" value="DUF1963"/>
</dbReference>
<dbReference type="PANTHER" id="PTHR36436:SF6">
    <property type="entry name" value="SLL5081 PROTEIN"/>
    <property type="match status" value="1"/>
</dbReference>
<dbReference type="Gene3D" id="2.30.320.10">
    <property type="entry name" value="YwqG-like"/>
    <property type="match status" value="1"/>
</dbReference>
<comment type="caution">
    <text evidence="1">The sequence shown here is derived from an EMBL/GenBank/DDBJ whole genome shotgun (WGS) entry which is preliminary data.</text>
</comment>
<dbReference type="SUPFAM" id="SSF103032">
    <property type="entry name" value="Hypothetical protein YwqG"/>
    <property type="match status" value="1"/>
</dbReference>
<evidence type="ECO:0000313" key="2">
    <source>
        <dbReference type="Proteomes" id="UP000265798"/>
    </source>
</evidence>
<dbReference type="PANTHER" id="PTHR36436">
    <property type="entry name" value="SLL5081 PROTEIN"/>
    <property type="match status" value="1"/>
</dbReference>
<proteinExistence type="predicted"/>
<dbReference type="InterPro" id="IPR035948">
    <property type="entry name" value="YwqG-like_sf"/>
</dbReference>
<dbReference type="Pfam" id="PF09234">
    <property type="entry name" value="DUF1963"/>
    <property type="match status" value="1"/>
</dbReference>
<dbReference type="AlphaFoldDB" id="A0A396YK23"/>